<dbReference type="OrthoDB" id="186135at2"/>
<dbReference type="Pfam" id="PF12833">
    <property type="entry name" value="HTH_18"/>
    <property type="match status" value="1"/>
</dbReference>
<evidence type="ECO:0000313" key="6">
    <source>
        <dbReference type="Proteomes" id="UP000277256"/>
    </source>
</evidence>
<evidence type="ECO:0000256" key="1">
    <source>
        <dbReference type="ARBA" id="ARBA00023015"/>
    </source>
</evidence>
<feature type="domain" description="HTH araC/xylS-type" evidence="4">
    <location>
        <begin position="180"/>
        <end position="278"/>
    </location>
</feature>
<dbReference type="InterPro" id="IPR014710">
    <property type="entry name" value="RmlC-like_jellyroll"/>
</dbReference>
<dbReference type="InterPro" id="IPR050204">
    <property type="entry name" value="AraC_XylS_family_regulators"/>
</dbReference>
<dbReference type="PANTHER" id="PTHR46796">
    <property type="entry name" value="HTH-TYPE TRANSCRIPTIONAL ACTIVATOR RHAS-RELATED"/>
    <property type="match status" value="1"/>
</dbReference>
<dbReference type="Proteomes" id="UP000277256">
    <property type="component" value="Unassembled WGS sequence"/>
</dbReference>
<dbReference type="SMART" id="SM00342">
    <property type="entry name" value="HTH_ARAC"/>
    <property type="match status" value="1"/>
</dbReference>
<dbReference type="RefSeq" id="WP_125249529.1">
    <property type="nucleotide sequence ID" value="NZ_RSEB01000006.1"/>
</dbReference>
<protein>
    <submittedName>
        <fullName evidence="5">AraC family transcriptional regulator</fullName>
    </submittedName>
</protein>
<name>A0A426UTB2_9ACTN</name>
<dbReference type="InterPro" id="IPR003313">
    <property type="entry name" value="AraC-bd"/>
</dbReference>
<dbReference type="InterPro" id="IPR018062">
    <property type="entry name" value="HTH_AraC-typ_CS"/>
</dbReference>
<dbReference type="PROSITE" id="PS01124">
    <property type="entry name" value="HTH_ARAC_FAMILY_2"/>
    <property type="match status" value="1"/>
</dbReference>
<evidence type="ECO:0000259" key="4">
    <source>
        <dbReference type="PROSITE" id="PS01124"/>
    </source>
</evidence>
<keyword evidence="6" id="KW-1185">Reference proteome</keyword>
<dbReference type="InterPro" id="IPR009057">
    <property type="entry name" value="Homeodomain-like_sf"/>
</dbReference>
<dbReference type="InterPro" id="IPR011051">
    <property type="entry name" value="RmlC_Cupin_sf"/>
</dbReference>
<dbReference type="Gene3D" id="1.10.10.60">
    <property type="entry name" value="Homeodomain-like"/>
    <property type="match status" value="2"/>
</dbReference>
<gene>
    <name evidence="5" type="ORF">EIW28_20200</name>
</gene>
<keyword evidence="1" id="KW-0805">Transcription regulation</keyword>
<sequence length="291" mass="31654">MGSFVVREWRGSMSLTPGLRVHSGRYRHEGAMFAHSHGFIELVVVAAGSGVHCSAAGRRTVSVGDVVLLRPGLWHSYEECDGLELLNCCFSPGLLQGELSWMREDPMLGRLLWTGCGQSDGRLEGEALDECVSHLDALGGLDAQSRRADAVGRLTLVLGLAARALVGRSADGPGVHPGVNAAARMLEERFDESWTLKDLGAELHLSPGYLARIFKAAMGLPPMGYLARHRIETAAGLLLGTDLPVGRIARQVGMADQNLFARRFREHAGMSPTEYRKRFAGHDRDEDNAMR</sequence>
<dbReference type="AlphaFoldDB" id="A0A426UTB2"/>
<keyword evidence="2" id="KW-0238">DNA-binding</keyword>
<accession>A0A426UTB2</accession>
<dbReference type="GO" id="GO:0003700">
    <property type="term" value="F:DNA-binding transcription factor activity"/>
    <property type="evidence" value="ECO:0007669"/>
    <property type="project" value="InterPro"/>
</dbReference>
<evidence type="ECO:0000313" key="5">
    <source>
        <dbReference type="EMBL" id="RRR96775.1"/>
    </source>
</evidence>
<evidence type="ECO:0000256" key="2">
    <source>
        <dbReference type="ARBA" id="ARBA00023125"/>
    </source>
</evidence>
<dbReference type="EMBL" id="RSEB01000006">
    <property type="protein sequence ID" value="RRR96775.1"/>
    <property type="molecule type" value="Genomic_DNA"/>
</dbReference>
<dbReference type="SUPFAM" id="SSF51182">
    <property type="entry name" value="RmlC-like cupins"/>
    <property type="match status" value="1"/>
</dbReference>
<keyword evidence="3" id="KW-0804">Transcription</keyword>
<dbReference type="Pfam" id="PF02311">
    <property type="entry name" value="AraC_binding"/>
    <property type="match status" value="1"/>
</dbReference>
<dbReference type="SUPFAM" id="SSF46689">
    <property type="entry name" value="Homeodomain-like"/>
    <property type="match status" value="2"/>
</dbReference>
<evidence type="ECO:0000256" key="3">
    <source>
        <dbReference type="ARBA" id="ARBA00023163"/>
    </source>
</evidence>
<dbReference type="Gene3D" id="2.60.120.10">
    <property type="entry name" value="Jelly Rolls"/>
    <property type="match status" value="1"/>
</dbReference>
<organism evidence="5 6">
    <name type="scientific">Glycomyces terrestris</name>
    <dbReference type="NCBI Taxonomy" id="2493553"/>
    <lineage>
        <taxon>Bacteria</taxon>
        <taxon>Bacillati</taxon>
        <taxon>Actinomycetota</taxon>
        <taxon>Actinomycetes</taxon>
        <taxon>Glycomycetales</taxon>
        <taxon>Glycomycetaceae</taxon>
        <taxon>Glycomyces</taxon>
    </lineage>
</organism>
<reference evidence="5 6" key="1">
    <citation type="submission" date="2018-12" db="EMBL/GenBank/DDBJ databases">
        <title>Glycomyces sp. YIM 121974 draft genome.</title>
        <authorList>
            <person name="Li Q."/>
        </authorList>
    </citation>
    <scope>NUCLEOTIDE SEQUENCE [LARGE SCALE GENOMIC DNA]</scope>
    <source>
        <strain evidence="5 6">YIM 121974</strain>
    </source>
</reference>
<dbReference type="PROSITE" id="PS00041">
    <property type="entry name" value="HTH_ARAC_FAMILY_1"/>
    <property type="match status" value="1"/>
</dbReference>
<dbReference type="GO" id="GO:0043565">
    <property type="term" value="F:sequence-specific DNA binding"/>
    <property type="evidence" value="ECO:0007669"/>
    <property type="project" value="InterPro"/>
</dbReference>
<dbReference type="InterPro" id="IPR018060">
    <property type="entry name" value="HTH_AraC"/>
</dbReference>
<proteinExistence type="predicted"/>
<comment type="caution">
    <text evidence="5">The sequence shown here is derived from an EMBL/GenBank/DDBJ whole genome shotgun (WGS) entry which is preliminary data.</text>
</comment>